<reference evidence="1 2" key="1">
    <citation type="submission" date="2019-05" db="EMBL/GenBank/DDBJ databases">
        <title>OXA-830, a novel chromosomally encoded expanded-spectrum class D beta-lactamase in Aeromonas simiae.</title>
        <authorList>
            <person name="Zhou W."/>
            <person name="Chen Q."/>
        </authorList>
    </citation>
    <scope>NUCLEOTIDE SEQUENCE [LARGE SCALE GENOMIC DNA]</scope>
    <source>
        <strain evidence="1 2">A6</strain>
    </source>
</reference>
<dbReference type="SUPFAM" id="SSF160272">
    <property type="entry name" value="Shew3726-like"/>
    <property type="match status" value="1"/>
</dbReference>
<keyword evidence="2" id="KW-1185">Reference proteome</keyword>
<evidence type="ECO:0000313" key="1">
    <source>
        <dbReference type="EMBL" id="QFI56120.1"/>
    </source>
</evidence>
<dbReference type="RefSeq" id="WP_193002462.1">
    <property type="nucleotide sequence ID" value="NZ_CP040449.1"/>
</dbReference>
<dbReference type="Proteomes" id="UP000594034">
    <property type="component" value="Chromosome"/>
</dbReference>
<organism evidence="1 2">
    <name type="scientific">Aeromonas simiae</name>
    <dbReference type="NCBI Taxonomy" id="218936"/>
    <lineage>
        <taxon>Bacteria</taxon>
        <taxon>Pseudomonadati</taxon>
        <taxon>Pseudomonadota</taxon>
        <taxon>Gammaproteobacteria</taxon>
        <taxon>Aeromonadales</taxon>
        <taxon>Aeromonadaceae</taxon>
        <taxon>Aeromonas</taxon>
    </lineage>
</organism>
<gene>
    <name evidence="1" type="ORF">FE240_16435</name>
</gene>
<dbReference type="Pfam" id="PF07369">
    <property type="entry name" value="DUF1488"/>
    <property type="match status" value="1"/>
</dbReference>
<protein>
    <submittedName>
        <fullName evidence="1">DUF1488 domain-containing protein</fullName>
    </submittedName>
</protein>
<dbReference type="EMBL" id="CP040449">
    <property type="protein sequence ID" value="QFI56120.1"/>
    <property type="molecule type" value="Genomic_DNA"/>
</dbReference>
<dbReference type="InterPro" id="IPR036692">
    <property type="entry name" value="Shew3726-like_sf"/>
</dbReference>
<evidence type="ECO:0000313" key="2">
    <source>
        <dbReference type="Proteomes" id="UP000594034"/>
    </source>
</evidence>
<name>A0A5J6X032_9GAMM</name>
<dbReference type="Gene3D" id="3.30.160.140">
    <property type="entry name" value="Shew3726-like"/>
    <property type="match status" value="1"/>
</dbReference>
<sequence>MNQEILFPDLQEWQAGEQRVGFPAQAMGALIQCYIGRSQLERMAGTALLGEAEVLRAFDALRFDIEELATLAIEEQAFAPDGSILIGDAAHARHGGQP</sequence>
<dbReference type="AlphaFoldDB" id="A0A5J6X032"/>
<accession>A0A5J6X032</accession>
<dbReference type="InterPro" id="IPR009962">
    <property type="entry name" value="DUF1488"/>
</dbReference>
<proteinExistence type="predicted"/>
<dbReference type="KEGG" id="asim:FE240_16435"/>